<protein>
    <submittedName>
        <fullName evidence="2">Uncharacterized protein</fullName>
    </submittedName>
</protein>
<gene>
    <name evidence="2" type="ORF">GIL414_LOCUS35104</name>
</gene>
<feature type="non-terminal residue" evidence="2">
    <location>
        <position position="69"/>
    </location>
</feature>
<feature type="region of interest" description="Disordered" evidence="1">
    <location>
        <begin position="42"/>
        <end position="69"/>
    </location>
</feature>
<feature type="non-terminal residue" evidence="2">
    <location>
        <position position="1"/>
    </location>
</feature>
<reference evidence="2" key="1">
    <citation type="submission" date="2021-02" db="EMBL/GenBank/DDBJ databases">
        <authorList>
            <person name="Nowell W R."/>
        </authorList>
    </citation>
    <scope>NUCLEOTIDE SEQUENCE</scope>
</reference>
<accession>A0A8S2XR40</accession>
<sequence>IGNKILRVSSELYENSVLLLGFSDAPIELNDLSRVRTWKKSASLKQRQTHRTTRKRKPAGYGQLARRKA</sequence>
<feature type="compositionally biased region" description="Basic residues" evidence="1">
    <location>
        <begin position="47"/>
        <end position="58"/>
    </location>
</feature>
<dbReference type="AlphaFoldDB" id="A0A8S2XR40"/>
<evidence type="ECO:0000256" key="1">
    <source>
        <dbReference type="SAM" id="MobiDB-lite"/>
    </source>
</evidence>
<dbReference type="Proteomes" id="UP000681720">
    <property type="component" value="Unassembled WGS sequence"/>
</dbReference>
<proteinExistence type="predicted"/>
<comment type="caution">
    <text evidence="2">The sequence shown here is derived from an EMBL/GenBank/DDBJ whole genome shotgun (WGS) entry which is preliminary data.</text>
</comment>
<name>A0A8S2XR40_9BILA</name>
<dbReference type="EMBL" id="CAJOBJ010082967">
    <property type="protein sequence ID" value="CAF4509129.1"/>
    <property type="molecule type" value="Genomic_DNA"/>
</dbReference>
<evidence type="ECO:0000313" key="3">
    <source>
        <dbReference type="Proteomes" id="UP000681720"/>
    </source>
</evidence>
<evidence type="ECO:0000313" key="2">
    <source>
        <dbReference type="EMBL" id="CAF4509129.1"/>
    </source>
</evidence>
<organism evidence="2 3">
    <name type="scientific">Rotaria magnacalcarata</name>
    <dbReference type="NCBI Taxonomy" id="392030"/>
    <lineage>
        <taxon>Eukaryota</taxon>
        <taxon>Metazoa</taxon>
        <taxon>Spiralia</taxon>
        <taxon>Gnathifera</taxon>
        <taxon>Rotifera</taxon>
        <taxon>Eurotatoria</taxon>
        <taxon>Bdelloidea</taxon>
        <taxon>Philodinida</taxon>
        <taxon>Philodinidae</taxon>
        <taxon>Rotaria</taxon>
    </lineage>
</organism>